<proteinExistence type="inferred from homology"/>
<gene>
    <name evidence="9" type="ORF">HNP21_004997</name>
</gene>
<sequence length="366" mass="41021">MEKAKISASQLFILMVLFELGTTLLLPIAMDAKQDSWLAILLGTVFSFVLFLVYNKLYSYYPDILPTEYMQKILGKAIGSVLAFLYIFYFIYNVARVLRDIGEMLLTFAYPDTPLFIANALLILVIIYTVRKGIEVIARSGEIFFIIMYILAITGFILIVCSGLIDITNLQPVLEEGIFPPLKVVFTQILYFPFSEAIVFTMILPYLKNPKKAKVTMLCASGLAGINLTIVMLINISVLGVDLTTRSQFPLLSTIQSIQVADFLERLDVFFMIALVTGGFFKISVLLYAAVIGTANLFKIKSSSRLSYPIGLMILFMSMTISSNFQEHVHEGIGVEMFVLHIPLSAVIPLLLLIVAFLKNRKDHKQ</sequence>
<feature type="transmembrane region" description="Helical" evidence="8">
    <location>
        <begin position="74"/>
        <end position="95"/>
    </location>
</feature>
<dbReference type="PANTHER" id="PTHR34975:SF2">
    <property type="entry name" value="SPORE GERMINATION PROTEIN A2"/>
    <property type="match status" value="1"/>
</dbReference>
<keyword evidence="5 8" id="KW-0812">Transmembrane</keyword>
<name>A0A7W3RHK7_PRIAR</name>
<evidence type="ECO:0000256" key="5">
    <source>
        <dbReference type="ARBA" id="ARBA00022692"/>
    </source>
</evidence>
<comment type="similarity">
    <text evidence="2">Belongs to the amino acid-polyamine-organocation (APC) superfamily. Spore germination protein (SGP) (TC 2.A.3.9) family.</text>
</comment>
<feature type="transmembrane region" description="Helical" evidence="8">
    <location>
        <begin position="12"/>
        <end position="30"/>
    </location>
</feature>
<keyword evidence="4" id="KW-0309">Germination</keyword>
<evidence type="ECO:0000256" key="3">
    <source>
        <dbReference type="ARBA" id="ARBA00022448"/>
    </source>
</evidence>
<feature type="transmembrane region" description="Helical" evidence="8">
    <location>
        <begin position="269"/>
        <end position="294"/>
    </location>
</feature>
<dbReference type="InterPro" id="IPR004761">
    <property type="entry name" value="Spore_GerAB"/>
</dbReference>
<evidence type="ECO:0000256" key="6">
    <source>
        <dbReference type="ARBA" id="ARBA00022989"/>
    </source>
</evidence>
<dbReference type="RefSeq" id="WP_182527842.1">
    <property type="nucleotide sequence ID" value="NZ_JACJHT010000006.1"/>
</dbReference>
<comment type="subcellular location">
    <subcellularLocation>
        <location evidence="1">Membrane</location>
        <topology evidence="1">Multi-pass membrane protein</topology>
    </subcellularLocation>
</comment>
<dbReference type="AlphaFoldDB" id="A0A7W3RHK7"/>
<dbReference type="Pfam" id="PF03845">
    <property type="entry name" value="Spore_permease"/>
    <property type="match status" value="1"/>
</dbReference>
<evidence type="ECO:0000256" key="8">
    <source>
        <dbReference type="SAM" id="Phobius"/>
    </source>
</evidence>
<feature type="transmembrane region" description="Helical" evidence="8">
    <location>
        <begin position="36"/>
        <end position="54"/>
    </location>
</feature>
<keyword evidence="10" id="KW-1185">Reference proteome</keyword>
<evidence type="ECO:0000256" key="2">
    <source>
        <dbReference type="ARBA" id="ARBA00007998"/>
    </source>
</evidence>
<evidence type="ECO:0000256" key="1">
    <source>
        <dbReference type="ARBA" id="ARBA00004141"/>
    </source>
</evidence>
<evidence type="ECO:0000313" key="9">
    <source>
        <dbReference type="EMBL" id="MBA9041867.1"/>
    </source>
</evidence>
<feature type="transmembrane region" description="Helical" evidence="8">
    <location>
        <begin position="219"/>
        <end position="241"/>
    </location>
</feature>
<dbReference type="GO" id="GO:0016020">
    <property type="term" value="C:membrane"/>
    <property type="evidence" value="ECO:0007669"/>
    <property type="project" value="UniProtKB-SubCell"/>
</dbReference>
<organism evidence="9 10">
    <name type="scientific">Priestia aryabhattai</name>
    <name type="common">Bacillus aryabhattai</name>
    <dbReference type="NCBI Taxonomy" id="412384"/>
    <lineage>
        <taxon>Bacteria</taxon>
        <taxon>Bacillati</taxon>
        <taxon>Bacillota</taxon>
        <taxon>Bacilli</taxon>
        <taxon>Bacillales</taxon>
        <taxon>Bacillaceae</taxon>
        <taxon>Priestia</taxon>
    </lineage>
</organism>
<feature type="transmembrane region" description="Helical" evidence="8">
    <location>
        <begin position="185"/>
        <end position="207"/>
    </location>
</feature>
<keyword evidence="3" id="KW-0813">Transport</keyword>
<feature type="transmembrane region" description="Helical" evidence="8">
    <location>
        <begin position="337"/>
        <end position="358"/>
    </location>
</feature>
<accession>A0A7W3RHK7</accession>
<comment type="caution">
    <text evidence="9">The sequence shown here is derived from an EMBL/GenBank/DDBJ whole genome shotgun (WGS) entry which is preliminary data.</text>
</comment>
<feature type="transmembrane region" description="Helical" evidence="8">
    <location>
        <begin position="115"/>
        <end position="131"/>
    </location>
</feature>
<feature type="transmembrane region" description="Helical" evidence="8">
    <location>
        <begin position="143"/>
        <end position="165"/>
    </location>
</feature>
<dbReference type="Proteomes" id="UP000543174">
    <property type="component" value="Unassembled WGS sequence"/>
</dbReference>
<dbReference type="GO" id="GO:0009847">
    <property type="term" value="P:spore germination"/>
    <property type="evidence" value="ECO:0007669"/>
    <property type="project" value="InterPro"/>
</dbReference>
<dbReference type="EMBL" id="JACJHT010000006">
    <property type="protein sequence ID" value="MBA9041867.1"/>
    <property type="molecule type" value="Genomic_DNA"/>
</dbReference>
<evidence type="ECO:0000256" key="4">
    <source>
        <dbReference type="ARBA" id="ARBA00022544"/>
    </source>
</evidence>
<dbReference type="PANTHER" id="PTHR34975">
    <property type="entry name" value="SPORE GERMINATION PROTEIN A2"/>
    <property type="match status" value="1"/>
</dbReference>
<evidence type="ECO:0000313" key="10">
    <source>
        <dbReference type="Proteomes" id="UP000543174"/>
    </source>
</evidence>
<keyword evidence="6 8" id="KW-1133">Transmembrane helix</keyword>
<reference evidence="9" key="1">
    <citation type="submission" date="2020-08" db="EMBL/GenBank/DDBJ databases">
        <title>Functional genomics of gut bacteria from endangered species of beetles.</title>
        <authorList>
            <person name="Carlos-Shanley C."/>
        </authorList>
    </citation>
    <scope>NUCLEOTIDE SEQUENCE [LARGE SCALE GENOMIC DNA]</scope>
    <source>
        <strain evidence="9">S00060</strain>
    </source>
</reference>
<protein>
    <submittedName>
        <fullName evidence="9">Spore germination protein KB</fullName>
    </submittedName>
</protein>
<feature type="transmembrane region" description="Helical" evidence="8">
    <location>
        <begin position="306"/>
        <end position="325"/>
    </location>
</feature>
<keyword evidence="7 8" id="KW-0472">Membrane</keyword>
<dbReference type="NCBIfam" id="TIGR00912">
    <property type="entry name" value="2A0309"/>
    <property type="match status" value="1"/>
</dbReference>
<evidence type="ECO:0000256" key="7">
    <source>
        <dbReference type="ARBA" id="ARBA00023136"/>
    </source>
</evidence>